<organism evidence="1 2">
    <name type="scientific">Lasiodiplodia mahajangana</name>
    <dbReference type="NCBI Taxonomy" id="1108764"/>
    <lineage>
        <taxon>Eukaryota</taxon>
        <taxon>Fungi</taxon>
        <taxon>Dikarya</taxon>
        <taxon>Ascomycota</taxon>
        <taxon>Pezizomycotina</taxon>
        <taxon>Dothideomycetes</taxon>
        <taxon>Dothideomycetes incertae sedis</taxon>
        <taxon>Botryosphaeriales</taxon>
        <taxon>Botryosphaeriaceae</taxon>
        <taxon>Lasiodiplodia</taxon>
    </lineage>
</organism>
<evidence type="ECO:0000313" key="1">
    <source>
        <dbReference type="EMBL" id="KAJ8127236.1"/>
    </source>
</evidence>
<dbReference type="Proteomes" id="UP001153332">
    <property type="component" value="Unassembled WGS sequence"/>
</dbReference>
<dbReference type="EMBL" id="JAPUUL010001503">
    <property type="protein sequence ID" value="KAJ8127236.1"/>
    <property type="molecule type" value="Genomic_DNA"/>
</dbReference>
<accession>A0ACC2JIA3</accession>
<evidence type="ECO:0000313" key="2">
    <source>
        <dbReference type="Proteomes" id="UP001153332"/>
    </source>
</evidence>
<proteinExistence type="predicted"/>
<protein>
    <submittedName>
        <fullName evidence="1">Uncharacterized protein</fullName>
    </submittedName>
</protein>
<keyword evidence="2" id="KW-1185">Reference proteome</keyword>
<comment type="caution">
    <text evidence="1">The sequence shown here is derived from an EMBL/GenBank/DDBJ whole genome shotgun (WGS) entry which is preliminary data.</text>
</comment>
<gene>
    <name evidence="1" type="ORF">O1611_g6400</name>
</gene>
<sequence length="325" mass="34647">MFAPRQPSVGLLLPPVLISFVAFLLVVIALLAGTGPQRESLEPYHIIAVNLSNFGQDLIASATSSSSKPTPTSGGSFFDQISDAGKDLGNEISGEINNITNGIADDAIKELGISEWYSLHVLTACEGMFAPNASSPSARYNLTNCTAQQAGGVRLNLSAILDHEIQAGPLKINLNQVPIPDSVQKAIDTVNDALRALLVFYALASALAGFSFLVSLGVLILLRKKVSKPIVWANMAIAGLAAFILLIMSAIITYVNNKGVPEINHAGKDVGISGIRGSKLISLSWISFALMLVTSLYWGLALLKFTQRWIIIGNGFRMRSEKVLA</sequence>
<name>A0ACC2JIA3_9PEZI</name>
<reference evidence="1" key="1">
    <citation type="submission" date="2022-12" db="EMBL/GenBank/DDBJ databases">
        <title>Genome Sequence of Lasiodiplodia mahajangana.</title>
        <authorList>
            <person name="Buettner E."/>
        </authorList>
    </citation>
    <scope>NUCLEOTIDE SEQUENCE</scope>
    <source>
        <strain evidence="1">VT137</strain>
    </source>
</reference>